<dbReference type="Gene3D" id="3.40.50.300">
    <property type="entry name" value="P-loop containing nucleotide triphosphate hydrolases"/>
    <property type="match status" value="2"/>
</dbReference>
<dbReference type="GO" id="GO:0003676">
    <property type="term" value="F:nucleic acid binding"/>
    <property type="evidence" value="ECO:0007669"/>
    <property type="project" value="InterPro"/>
</dbReference>
<dbReference type="PANTHER" id="PTHR47961">
    <property type="entry name" value="DNA POLYMERASE THETA, PUTATIVE (AFU_ORTHOLOGUE AFUA_1G05260)-RELATED"/>
    <property type="match status" value="1"/>
</dbReference>
<evidence type="ECO:0000256" key="6">
    <source>
        <dbReference type="ARBA" id="ARBA00022840"/>
    </source>
</evidence>
<evidence type="ECO:0000256" key="7">
    <source>
        <dbReference type="ARBA" id="ARBA00023204"/>
    </source>
</evidence>
<keyword evidence="4 13" id="KW-0378">Hydrolase</keyword>
<dbReference type="InterPro" id="IPR011545">
    <property type="entry name" value="DEAD/DEAH_box_helicase_dom"/>
</dbReference>
<dbReference type="GO" id="GO:0005524">
    <property type="term" value="F:ATP binding"/>
    <property type="evidence" value="ECO:0007669"/>
    <property type="project" value="UniProtKB-KW"/>
</dbReference>
<keyword evidence="6" id="KW-0067">ATP-binding</keyword>
<dbReference type="Proteomes" id="UP000277580">
    <property type="component" value="Unassembled WGS sequence"/>
</dbReference>
<evidence type="ECO:0000256" key="8">
    <source>
        <dbReference type="ARBA" id="ARBA00023242"/>
    </source>
</evidence>
<dbReference type="OrthoDB" id="2320933at2759"/>
<dbReference type="InterPro" id="IPR027417">
    <property type="entry name" value="P-loop_NTPase"/>
</dbReference>
<dbReference type="AlphaFoldDB" id="A0A3N4KY75"/>
<evidence type="ECO:0000256" key="10">
    <source>
        <dbReference type="SAM" id="MobiDB-lite"/>
    </source>
</evidence>
<dbReference type="InterPro" id="IPR057220">
    <property type="entry name" value="DUF7898"/>
</dbReference>
<dbReference type="InterPro" id="IPR014001">
    <property type="entry name" value="Helicase_ATP-bd"/>
</dbReference>
<dbReference type="Pfam" id="PF20470">
    <property type="entry name" value="HTH_61"/>
    <property type="match status" value="1"/>
</dbReference>
<keyword evidence="8" id="KW-0539">Nucleus</keyword>
<evidence type="ECO:0000256" key="5">
    <source>
        <dbReference type="ARBA" id="ARBA00022806"/>
    </source>
</evidence>
<evidence type="ECO:0000259" key="11">
    <source>
        <dbReference type="PROSITE" id="PS51192"/>
    </source>
</evidence>
<dbReference type="PANTHER" id="PTHR47961:SF6">
    <property type="entry name" value="DNA-DIRECTED DNA POLYMERASE"/>
    <property type="match status" value="1"/>
</dbReference>
<dbReference type="Pfam" id="PF21099">
    <property type="entry name" value="POLQ_helical"/>
    <property type="match status" value="1"/>
</dbReference>
<evidence type="ECO:0000259" key="12">
    <source>
        <dbReference type="PROSITE" id="PS51194"/>
    </source>
</evidence>
<evidence type="ECO:0000256" key="9">
    <source>
        <dbReference type="ARBA" id="ARBA00048988"/>
    </source>
</evidence>
<dbReference type="GO" id="GO:0006281">
    <property type="term" value="P:DNA repair"/>
    <property type="evidence" value="ECO:0007669"/>
    <property type="project" value="UniProtKB-KW"/>
</dbReference>
<gene>
    <name evidence="13" type="ORF">P167DRAFT_533270</name>
</gene>
<feature type="domain" description="Helicase C-terminal" evidence="12">
    <location>
        <begin position="360"/>
        <end position="561"/>
    </location>
</feature>
<dbReference type="STRING" id="1392247.A0A3N4KY75"/>
<dbReference type="GO" id="GO:0016787">
    <property type="term" value="F:hydrolase activity"/>
    <property type="evidence" value="ECO:0007669"/>
    <property type="project" value="UniProtKB-KW"/>
</dbReference>
<dbReference type="PROSITE" id="PS51194">
    <property type="entry name" value="HELICASE_CTER"/>
    <property type="match status" value="1"/>
</dbReference>
<dbReference type="EMBL" id="ML119113">
    <property type="protein sequence ID" value="RPB15477.1"/>
    <property type="molecule type" value="Genomic_DNA"/>
</dbReference>
<dbReference type="SUPFAM" id="SSF158702">
    <property type="entry name" value="Sec63 N-terminal domain-like"/>
    <property type="match status" value="1"/>
</dbReference>
<sequence length="884" mass="97293">MENIRLSSEEALRRRRQQQQQPQLAPPTKRPLADTTNHPVKRMNNGQKMLDIAPDWGGNEITPSPSLTGGIPAASTQMPPPTSTPAGYRDTANPLSLSNPMWGLKREVVLGLGACGIATMYPWQLACLSLPGLLAGEKNLVYTAPTSAGKSLVADVLMIRKLVIERKKAIVVVPYIAIVQEKTKFLKKVLEKVKVQSEPRGEWDKTRHWRGLNIVGFHSGTRSRLGWEEIDVAVCTIEKANALVNASIESRTIDTLGIIVFDELHMLSDPHRGHILELLATKILCLTDEHIQIVGMSATLSNTAVVAKWLQAECYECTYRPIPLQEHLVYDNSIYNAKMQLTAHIPPSELKELKDPVTNAVVALVYACVKEGNGVLVFCESRKRCEDLALLLMKFMPRPNAETREKRSEFISDLTATSAGLDIVLEKTAPSGVAFHHAGLTTEEKDLIAGAYDQGLLKVICCTATMAAGVNLPARRVIISPRMGRDFITPAMLRQMKGRAGRKGKDTVGENFVVCRREDLEAVRAIMDADMPSANSCLTGESEGLRRALLEGIATKLATSADSLDDFLRCTLLFHTTPTPIATLRPLINTAITSLTTSNLITVHPSTSYFSATPPGLATVAAGLGPDEGLFLHEELSRALKAFNLESDLHIIYHFTPIHSTSTSSITIDWKLLRDDLDTLSESNLRAAAFVGVNPAFVNRMAQGGTLKEDTPANIEKARVYRRFYVALMLRQLINERPVHVVAKSYDIARGFVQGLSTTCKGFATTSVTFCKVMGWSGLAVLLEHYSGRLDLGVRDDLMELARIPFVKSWTARVFHENGLKSITAVANAEVGELVRVLGLARWGRGGSEDEGVKKRLEERAEVILKCAKRLWDQECVGDVDEYY</sequence>
<dbReference type="SMART" id="SM00490">
    <property type="entry name" value="HELICc"/>
    <property type="match status" value="1"/>
</dbReference>
<evidence type="ECO:0000256" key="2">
    <source>
        <dbReference type="ARBA" id="ARBA00022741"/>
    </source>
</evidence>
<dbReference type="Pfam" id="PF00271">
    <property type="entry name" value="Helicase_C"/>
    <property type="match status" value="1"/>
</dbReference>
<accession>A0A3N4KY75</accession>
<dbReference type="InterPro" id="IPR046931">
    <property type="entry name" value="HTH_61"/>
</dbReference>
<dbReference type="GO" id="GO:0005634">
    <property type="term" value="C:nucleus"/>
    <property type="evidence" value="ECO:0007669"/>
    <property type="project" value="UniProtKB-SubCell"/>
</dbReference>
<proteinExistence type="predicted"/>
<name>A0A3N4KY75_9PEZI</name>
<evidence type="ECO:0000313" key="14">
    <source>
        <dbReference type="Proteomes" id="UP000277580"/>
    </source>
</evidence>
<dbReference type="Pfam" id="PF00270">
    <property type="entry name" value="DEAD"/>
    <property type="match status" value="1"/>
</dbReference>
<dbReference type="InParanoid" id="A0A3N4KY75"/>
<comment type="catalytic activity">
    <reaction evidence="9">
        <text>ATP + H2O = ADP + phosphate + H(+)</text>
        <dbReference type="Rhea" id="RHEA:13065"/>
        <dbReference type="ChEBI" id="CHEBI:15377"/>
        <dbReference type="ChEBI" id="CHEBI:15378"/>
        <dbReference type="ChEBI" id="CHEBI:30616"/>
        <dbReference type="ChEBI" id="CHEBI:43474"/>
        <dbReference type="ChEBI" id="CHEBI:456216"/>
        <dbReference type="EC" id="5.6.2.4"/>
    </reaction>
</comment>
<organism evidence="13 14">
    <name type="scientific">Morchella conica CCBAS932</name>
    <dbReference type="NCBI Taxonomy" id="1392247"/>
    <lineage>
        <taxon>Eukaryota</taxon>
        <taxon>Fungi</taxon>
        <taxon>Dikarya</taxon>
        <taxon>Ascomycota</taxon>
        <taxon>Pezizomycotina</taxon>
        <taxon>Pezizomycetes</taxon>
        <taxon>Pezizales</taxon>
        <taxon>Morchellaceae</taxon>
        <taxon>Morchella</taxon>
    </lineage>
</organism>
<reference evidence="13 14" key="1">
    <citation type="journal article" date="2018" name="Nat. Ecol. Evol.">
        <title>Pezizomycetes genomes reveal the molecular basis of ectomycorrhizal truffle lifestyle.</title>
        <authorList>
            <person name="Murat C."/>
            <person name="Payen T."/>
            <person name="Noel B."/>
            <person name="Kuo A."/>
            <person name="Morin E."/>
            <person name="Chen J."/>
            <person name="Kohler A."/>
            <person name="Krizsan K."/>
            <person name="Balestrini R."/>
            <person name="Da Silva C."/>
            <person name="Montanini B."/>
            <person name="Hainaut M."/>
            <person name="Levati E."/>
            <person name="Barry K.W."/>
            <person name="Belfiori B."/>
            <person name="Cichocki N."/>
            <person name="Clum A."/>
            <person name="Dockter R.B."/>
            <person name="Fauchery L."/>
            <person name="Guy J."/>
            <person name="Iotti M."/>
            <person name="Le Tacon F."/>
            <person name="Lindquist E.A."/>
            <person name="Lipzen A."/>
            <person name="Malagnac F."/>
            <person name="Mello A."/>
            <person name="Molinier V."/>
            <person name="Miyauchi S."/>
            <person name="Poulain J."/>
            <person name="Riccioni C."/>
            <person name="Rubini A."/>
            <person name="Sitrit Y."/>
            <person name="Splivallo R."/>
            <person name="Traeger S."/>
            <person name="Wang M."/>
            <person name="Zifcakova L."/>
            <person name="Wipf D."/>
            <person name="Zambonelli A."/>
            <person name="Paolocci F."/>
            <person name="Nowrousian M."/>
            <person name="Ottonello S."/>
            <person name="Baldrian P."/>
            <person name="Spatafora J.W."/>
            <person name="Henrissat B."/>
            <person name="Nagy L.G."/>
            <person name="Aury J.M."/>
            <person name="Wincker P."/>
            <person name="Grigoriev I.V."/>
            <person name="Bonfante P."/>
            <person name="Martin F.M."/>
        </authorList>
    </citation>
    <scope>NUCLEOTIDE SEQUENCE [LARGE SCALE GENOMIC DNA]</scope>
    <source>
        <strain evidence="13 14">CCBAS932</strain>
    </source>
</reference>
<feature type="region of interest" description="Disordered" evidence="10">
    <location>
        <begin position="59"/>
        <end position="88"/>
    </location>
</feature>
<dbReference type="Gene3D" id="1.10.3380.20">
    <property type="match status" value="1"/>
</dbReference>
<dbReference type="CDD" id="cd18026">
    <property type="entry name" value="DEXHc_POLQ-like"/>
    <property type="match status" value="1"/>
</dbReference>
<dbReference type="Pfam" id="PF25453">
    <property type="entry name" value="DUF7898"/>
    <property type="match status" value="1"/>
</dbReference>
<evidence type="ECO:0000256" key="4">
    <source>
        <dbReference type="ARBA" id="ARBA00022801"/>
    </source>
</evidence>
<keyword evidence="14" id="KW-1185">Reference proteome</keyword>
<keyword evidence="2" id="KW-0547">Nucleotide-binding</keyword>
<keyword evidence="7" id="KW-0234">DNA repair</keyword>
<keyword evidence="3" id="KW-0227">DNA damage</keyword>
<dbReference type="InterPro" id="IPR050474">
    <property type="entry name" value="Hel308_SKI2-like"/>
</dbReference>
<comment type="subcellular location">
    <subcellularLocation>
        <location evidence="1">Nucleus</location>
    </subcellularLocation>
</comment>
<dbReference type="SUPFAM" id="SSF52540">
    <property type="entry name" value="P-loop containing nucleoside triphosphate hydrolases"/>
    <property type="match status" value="1"/>
</dbReference>
<dbReference type="InterPro" id="IPR048960">
    <property type="entry name" value="POLQ-like_helical"/>
</dbReference>
<protein>
    <submittedName>
        <fullName evidence="13">P-loop containing nucleoside triphosphate hydrolase protein</fullName>
    </submittedName>
</protein>
<evidence type="ECO:0000313" key="13">
    <source>
        <dbReference type="EMBL" id="RPB15477.1"/>
    </source>
</evidence>
<keyword evidence="5" id="KW-0347">Helicase</keyword>
<evidence type="ECO:0000256" key="3">
    <source>
        <dbReference type="ARBA" id="ARBA00022763"/>
    </source>
</evidence>
<dbReference type="FunFam" id="3.40.50.300:FF:000813">
    <property type="entry name" value="helicase POLQ-like isoform X1"/>
    <property type="match status" value="1"/>
</dbReference>
<dbReference type="GO" id="GO:0043138">
    <property type="term" value="F:3'-5' DNA helicase activity"/>
    <property type="evidence" value="ECO:0007669"/>
    <property type="project" value="UniProtKB-EC"/>
</dbReference>
<dbReference type="InterPro" id="IPR001650">
    <property type="entry name" value="Helicase_C-like"/>
</dbReference>
<feature type="domain" description="Helicase ATP-binding" evidence="11">
    <location>
        <begin position="131"/>
        <end position="318"/>
    </location>
</feature>
<feature type="region of interest" description="Disordered" evidence="10">
    <location>
        <begin position="1"/>
        <end position="44"/>
    </location>
</feature>
<evidence type="ECO:0000256" key="1">
    <source>
        <dbReference type="ARBA" id="ARBA00004123"/>
    </source>
</evidence>
<dbReference type="CDD" id="cd18795">
    <property type="entry name" value="SF2_C_Ski2"/>
    <property type="match status" value="1"/>
</dbReference>
<dbReference type="PROSITE" id="PS51192">
    <property type="entry name" value="HELICASE_ATP_BIND_1"/>
    <property type="match status" value="1"/>
</dbReference>
<dbReference type="SMART" id="SM00487">
    <property type="entry name" value="DEXDc"/>
    <property type="match status" value="1"/>
</dbReference>